<dbReference type="PROSITE" id="PS50011">
    <property type="entry name" value="PROTEIN_KINASE_DOM"/>
    <property type="match status" value="1"/>
</dbReference>
<evidence type="ECO:0000256" key="8">
    <source>
        <dbReference type="RuleBase" id="RU000304"/>
    </source>
</evidence>
<organism evidence="11 12">
    <name type="scientific">Ganoderma sinense ZZ0214-1</name>
    <dbReference type="NCBI Taxonomy" id="1077348"/>
    <lineage>
        <taxon>Eukaryota</taxon>
        <taxon>Fungi</taxon>
        <taxon>Dikarya</taxon>
        <taxon>Basidiomycota</taxon>
        <taxon>Agaricomycotina</taxon>
        <taxon>Agaricomycetes</taxon>
        <taxon>Polyporales</taxon>
        <taxon>Polyporaceae</taxon>
        <taxon>Ganoderma</taxon>
    </lineage>
</organism>
<dbReference type="SUPFAM" id="SSF56112">
    <property type="entry name" value="Protein kinase-like (PK-like)"/>
    <property type="match status" value="1"/>
</dbReference>
<dbReference type="PANTHER" id="PTHR48016">
    <property type="entry name" value="MAP KINASE KINASE KINASE SSK2-RELATED-RELATED"/>
    <property type="match status" value="1"/>
</dbReference>
<evidence type="ECO:0000256" key="1">
    <source>
        <dbReference type="ARBA" id="ARBA00006529"/>
    </source>
</evidence>
<keyword evidence="6 7" id="KW-0067">ATP-binding</keyword>
<evidence type="ECO:0000256" key="9">
    <source>
        <dbReference type="SAM" id="MobiDB-lite"/>
    </source>
</evidence>
<proteinExistence type="inferred from homology"/>
<keyword evidence="5" id="KW-0418">Kinase</keyword>
<feature type="region of interest" description="Disordered" evidence="9">
    <location>
        <begin position="191"/>
        <end position="215"/>
    </location>
</feature>
<feature type="region of interest" description="Disordered" evidence="9">
    <location>
        <begin position="371"/>
        <end position="415"/>
    </location>
</feature>
<dbReference type="Pfam" id="PF00069">
    <property type="entry name" value="Pkinase"/>
    <property type="match status" value="1"/>
</dbReference>
<dbReference type="STRING" id="1077348.A0A2G8SB37"/>
<keyword evidence="3" id="KW-0808">Transferase</keyword>
<feature type="compositionally biased region" description="Polar residues" evidence="9">
    <location>
        <begin position="371"/>
        <end position="383"/>
    </location>
</feature>
<evidence type="ECO:0000256" key="2">
    <source>
        <dbReference type="ARBA" id="ARBA00022527"/>
    </source>
</evidence>
<dbReference type="Proteomes" id="UP000230002">
    <property type="component" value="Unassembled WGS sequence"/>
</dbReference>
<dbReference type="InterPro" id="IPR017441">
    <property type="entry name" value="Protein_kinase_ATP_BS"/>
</dbReference>
<keyword evidence="12" id="KW-1185">Reference proteome</keyword>
<dbReference type="InterPro" id="IPR050538">
    <property type="entry name" value="MAP_kinase_kinase_kinase"/>
</dbReference>
<dbReference type="CDD" id="cd06626">
    <property type="entry name" value="STKc_MEKK4"/>
    <property type="match status" value="1"/>
</dbReference>
<evidence type="ECO:0000256" key="3">
    <source>
        <dbReference type="ARBA" id="ARBA00022679"/>
    </source>
</evidence>
<dbReference type="InterPro" id="IPR011009">
    <property type="entry name" value="Kinase-like_dom_sf"/>
</dbReference>
<dbReference type="OrthoDB" id="1043025at2759"/>
<dbReference type="GO" id="GO:0004674">
    <property type="term" value="F:protein serine/threonine kinase activity"/>
    <property type="evidence" value="ECO:0007669"/>
    <property type="project" value="UniProtKB-KW"/>
</dbReference>
<sequence length="415" mass="45880">MGTEYHIIGRVLDERVLVDRSVVFLAGSSSNVSIRWQQSTFIGAGSFGSVYLAINLDSNTLMAVKEIKFQETAGLTNLYSYIRDELRVMEMLHHPNVVEYYGIEVHRDKVYIFEEYCKGGSLAALLEHGRIEDEGILQVYTLQMLEGLAYLHSQGVVHRDIKPDNILLDHMGVIKYVDFGAAKIIAKNHRTLQRTRRGSEPPPAVPGQTEVNGQFGVNNSLTGTPMYMSPEVIRNNKQGRHGAMDIWSLGCVVLECATGRKPWSNLDNEWAIMFHIGVATQHPPLPDPGQLSDMGIDFIRQCLMIDPMSRPTAIELMDHPWMLDFREKLENYEKAENVNTTSVPIPAGGSYEVASVARQAAILQEQETELIQAQSPSLSPIQTPESGASSASLSPGLQEKGSEGILGLVSQTNGT</sequence>
<feature type="compositionally biased region" description="Low complexity" evidence="9">
    <location>
        <begin position="384"/>
        <end position="397"/>
    </location>
</feature>
<dbReference type="PANTHER" id="PTHR48016:SF32">
    <property type="entry name" value="MITOGEN-ACTIVATED PROTEIN KINASE KINASE KINASE 4"/>
    <property type="match status" value="1"/>
</dbReference>
<accession>A0A2G8SB37</accession>
<dbReference type="Gene3D" id="1.10.510.10">
    <property type="entry name" value="Transferase(Phosphotransferase) domain 1"/>
    <property type="match status" value="1"/>
</dbReference>
<dbReference type="SMART" id="SM00220">
    <property type="entry name" value="S_TKc"/>
    <property type="match status" value="1"/>
</dbReference>
<evidence type="ECO:0000256" key="5">
    <source>
        <dbReference type="ARBA" id="ARBA00022777"/>
    </source>
</evidence>
<evidence type="ECO:0000256" key="4">
    <source>
        <dbReference type="ARBA" id="ARBA00022741"/>
    </source>
</evidence>
<dbReference type="PROSITE" id="PS00107">
    <property type="entry name" value="PROTEIN_KINASE_ATP"/>
    <property type="match status" value="1"/>
</dbReference>
<comment type="similarity">
    <text evidence="1">Belongs to the protein kinase superfamily. STE Ser/Thr protein kinase family. MAP kinase kinase kinase subfamily.</text>
</comment>
<dbReference type="AlphaFoldDB" id="A0A2G8SB37"/>
<evidence type="ECO:0000256" key="6">
    <source>
        <dbReference type="ARBA" id="ARBA00022840"/>
    </source>
</evidence>
<protein>
    <submittedName>
        <fullName evidence="11">Transporter</fullName>
    </submittedName>
</protein>
<dbReference type="GO" id="GO:0005524">
    <property type="term" value="F:ATP binding"/>
    <property type="evidence" value="ECO:0007669"/>
    <property type="project" value="UniProtKB-UniRule"/>
</dbReference>
<reference evidence="11 12" key="1">
    <citation type="journal article" date="2015" name="Sci. Rep.">
        <title>Chromosome-level genome map provides insights into diverse defense mechanisms in the medicinal fungus Ganoderma sinense.</title>
        <authorList>
            <person name="Zhu Y."/>
            <person name="Xu J."/>
            <person name="Sun C."/>
            <person name="Zhou S."/>
            <person name="Xu H."/>
            <person name="Nelson D.R."/>
            <person name="Qian J."/>
            <person name="Song J."/>
            <person name="Luo H."/>
            <person name="Xiang L."/>
            <person name="Li Y."/>
            <person name="Xu Z."/>
            <person name="Ji A."/>
            <person name="Wang L."/>
            <person name="Lu S."/>
            <person name="Hayward A."/>
            <person name="Sun W."/>
            <person name="Li X."/>
            <person name="Schwartz D.C."/>
            <person name="Wang Y."/>
            <person name="Chen S."/>
        </authorList>
    </citation>
    <scope>NUCLEOTIDE SEQUENCE [LARGE SCALE GENOMIC DNA]</scope>
    <source>
        <strain evidence="11 12">ZZ0214-1</strain>
    </source>
</reference>
<gene>
    <name evidence="11" type="ORF">GSI_07139</name>
</gene>
<evidence type="ECO:0000259" key="10">
    <source>
        <dbReference type="PROSITE" id="PS50011"/>
    </source>
</evidence>
<keyword evidence="4 7" id="KW-0547">Nucleotide-binding</keyword>
<dbReference type="InterPro" id="IPR000719">
    <property type="entry name" value="Prot_kinase_dom"/>
</dbReference>
<evidence type="ECO:0000256" key="7">
    <source>
        <dbReference type="PROSITE-ProRule" id="PRU10141"/>
    </source>
</evidence>
<dbReference type="GO" id="GO:0038066">
    <property type="term" value="P:p38MAPK cascade"/>
    <property type="evidence" value="ECO:0007669"/>
    <property type="project" value="TreeGrafter"/>
</dbReference>
<evidence type="ECO:0000313" key="12">
    <source>
        <dbReference type="Proteomes" id="UP000230002"/>
    </source>
</evidence>
<evidence type="ECO:0000313" key="11">
    <source>
        <dbReference type="EMBL" id="PIL30970.1"/>
    </source>
</evidence>
<name>A0A2G8SB37_9APHY</name>
<dbReference type="EMBL" id="AYKW01000013">
    <property type="protein sequence ID" value="PIL30970.1"/>
    <property type="molecule type" value="Genomic_DNA"/>
</dbReference>
<comment type="caution">
    <text evidence="11">The sequence shown here is derived from an EMBL/GenBank/DDBJ whole genome shotgun (WGS) entry which is preliminary data.</text>
</comment>
<feature type="binding site" evidence="7">
    <location>
        <position position="65"/>
    </location>
    <ligand>
        <name>ATP</name>
        <dbReference type="ChEBI" id="CHEBI:30616"/>
    </ligand>
</feature>
<keyword evidence="2 8" id="KW-0723">Serine/threonine-protein kinase</keyword>
<dbReference type="PROSITE" id="PS00108">
    <property type="entry name" value="PROTEIN_KINASE_ST"/>
    <property type="match status" value="1"/>
</dbReference>
<dbReference type="InterPro" id="IPR008271">
    <property type="entry name" value="Ser/Thr_kinase_AS"/>
</dbReference>
<feature type="domain" description="Protein kinase" evidence="10">
    <location>
        <begin position="36"/>
        <end position="322"/>
    </location>
</feature>